<dbReference type="Proteomes" id="UP001151760">
    <property type="component" value="Unassembled WGS sequence"/>
</dbReference>
<organism evidence="1 2">
    <name type="scientific">Tanacetum coccineum</name>
    <dbReference type="NCBI Taxonomy" id="301880"/>
    <lineage>
        <taxon>Eukaryota</taxon>
        <taxon>Viridiplantae</taxon>
        <taxon>Streptophyta</taxon>
        <taxon>Embryophyta</taxon>
        <taxon>Tracheophyta</taxon>
        <taxon>Spermatophyta</taxon>
        <taxon>Magnoliopsida</taxon>
        <taxon>eudicotyledons</taxon>
        <taxon>Gunneridae</taxon>
        <taxon>Pentapetalae</taxon>
        <taxon>asterids</taxon>
        <taxon>campanulids</taxon>
        <taxon>Asterales</taxon>
        <taxon>Asteraceae</taxon>
        <taxon>Asteroideae</taxon>
        <taxon>Anthemideae</taxon>
        <taxon>Anthemidinae</taxon>
        <taxon>Tanacetum</taxon>
    </lineage>
</organism>
<protein>
    <submittedName>
        <fullName evidence="1">Uncharacterized protein</fullName>
    </submittedName>
</protein>
<reference evidence="1" key="2">
    <citation type="submission" date="2022-01" db="EMBL/GenBank/DDBJ databases">
        <authorList>
            <person name="Yamashiro T."/>
            <person name="Shiraishi A."/>
            <person name="Satake H."/>
            <person name="Nakayama K."/>
        </authorList>
    </citation>
    <scope>NUCLEOTIDE SEQUENCE</scope>
</reference>
<sequence>MSFFQIIRANGSSKMYSSFIQMLRDFDREDLETLWKLVKAKHGYTRPKEGYERVLCGDLKTMFEPDVEDMQIMKSLNLFYENDEDRYVMKTSELNLNTSVRTTIKNERWNQMHEPNQEATLTLRPRSPVARRQRERVMEFEEASNMEGSRRRRNAKGIWPSEIEAENRGVNLPSPLAVYLGTGFGKRKWSTSPILFAFVPRRPLMFGLR</sequence>
<evidence type="ECO:0000313" key="2">
    <source>
        <dbReference type="Proteomes" id="UP001151760"/>
    </source>
</evidence>
<evidence type="ECO:0000313" key="1">
    <source>
        <dbReference type="EMBL" id="GJS67041.1"/>
    </source>
</evidence>
<keyword evidence="2" id="KW-1185">Reference proteome</keyword>
<reference evidence="1" key="1">
    <citation type="journal article" date="2022" name="Int. J. Mol. Sci.">
        <title>Draft Genome of Tanacetum Coccineum: Genomic Comparison of Closely Related Tanacetum-Family Plants.</title>
        <authorList>
            <person name="Yamashiro T."/>
            <person name="Shiraishi A."/>
            <person name="Nakayama K."/>
            <person name="Satake H."/>
        </authorList>
    </citation>
    <scope>NUCLEOTIDE SEQUENCE</scope>
</reference>
<accession>A0ABQ4XPR5</accession>
<gene>
    <name evidence="1" type="ORF">Tco_0681605</name>
</gene>
<name>A0ABQ4XPR5_9ASTR</name>
<proteinExistence type="predicted"/>
<dbReference type="EMBL" id="BQNB010009690">
    <property type="protein sequence ID" value="GJS67041.1"/>
    <property type="molecule type" value="Genomic_DNA"/>
</dbReference>
<comment type="caution">
    <text evidence="1">The sequence shown here is derived from an EMBL/GenBank/DDBJ whole genome shotgun (WGS) entry which is preliminary data.</text>
</comment>